<feature type="compositionally biased region" description="Basic and acidic residues" evidence="1">
    <location>
        <begin position="135"/>
        <end position="151"/>
    </location>
</feature>
<accession>A0A517PN10</accession>
<dbReference type="InterPro" id="IPR011990">
    <property type="entry name" value="TPR-like_helical_dom_sf"/>
</dbReference>
<organism evidence="2 3">
    <name type="scientific">Gimesia chilikensis</name>
    <dbReference type="NCBI Taxonomy" id="2605989"/>
    <lineage>
        <taxon>Bacteria</taxon>
        <taxon>Pseudomonadati</taxon>
        <taxon>Planctomycetota</taxon>
        <taxon>Planctomycetia</taxon>
        <taxon>Planctomycetales</taxon>
        <taxon>Planctomycetaceae</taxon>
        <taxon>Gimesia</taxon>
    </lineage>
</organism>
<feature type="compositionally biased region" description="Low complexity" evidence="1">
    <location>
        <begin position="214"/>
        <end position="229"/>
    </location>
</feature>
<evidence type="ECO:0000313" key="2">
    <source>
        <dbReference type="EMBL" id="QDT20764.1"/>
    </source>
</evidence>
<dbReference type="OrthoDB" id="207767at2"/>
<dbReference type="EMBL" id="CP036266">
    <property type="protein sequence ID" value="QDT20764.1"/>
    <property type="molecule type" value="Genomic_DNA"/>
</dbReference>
<protein>
    <recommendedName>
        <fullName evidence="4">Zinc ribbon domain-containing protein</fullName>
    </recommendedName>
</protein>
<reference evidence="2 3" key="1">
    <citation type="submission" date="2019-02" db="EMBL/GenBank/DDBJ databases">
        <title>Deep-cultivation of Planctomycetes and their phenomic and genomic characterization uncovers novel biology.</title>
        <authorList>
            <person name="Wiegand S."/>
            <person name="Jogler M."/>
            <person name="Boedeker C."/>
            <person name="Pinto D."/>
            <person name="Vollmers J."/>
            <person name="Rivas-Marin E."/>
            <person name="Kohn T."/>
            <person name="Peeters S.H."/>
            <person name="Heuer A."/>
            <person name="Rast P."/>
            <person name="Oberbeckmann S."/>
            <person name="Bunk B."/>
            <person name="Jeske O."/>
            <person name="Meyerdierks A."/>
            <person name="Storesund J.E."/>
            <person name="Kallscheuer N."/>
            <person name="Luecker S."/>
            <person name="Lage O.M."/>
            <person name="Pohl T."/>
            <person name="Merkel B.J."/>
            <person name="Hornburger P."/>
            <person name="Mueller R.-W."/>
            <person name="Bruemmer F."/>
            <person name="Labrenz M."/>
            <person name="Spormann A.M."/>
            <person name="Op den Camp H."/>
            <person name="Overmann J."/>
            <person name="Amann R."/>
            <person name="Jetten M.S.M."/>
            <person name="Mascher T."/>
            <person name="Medema M.H."/>
            <person name="Devos D.P."/>
            <person name="Kaster A.-K."/>
            <person name="Ovreas L."/>
            <person name="Rohde M."/>
            <person name="Galperin M.Y."/>
            <person name="Jogler C."/>
        </authorList>
    </citation>
    <scope>NUCLEOTIDE SEQUENCE [LARGE SCALE GENOMIC DNA]</scope>
    <source>
        <strain evidence="2 3">HG66A1</strain>
    </source>
</reference>
<evidence type="ECO:0008006" key="4">
    <source>
        <dbReference type="Google" id="ProtNLM"/>
    </source>
</evidence>
<feature type="region of interest" description="Disordered" evidence="1">
    <location>
        <begin position="811"/>
        <end position="830"/>
    </location>
</feature>
<feature type="region of interest" description="Disordered" evidence="1">
    <location>
        <begin position="129"/>
        <end position="152"/>
    </location>
</feature>
<feature type="region of interest" description="Disordered" evidence="1">
    <location>
        <begin position="24"/>
        <end position="70"/>
    </location>
</feature>
<feature type="region of interest" description="Disordered" evidence="1">
    <location>
        <begin position="194"/>
        <end position="235"/>
    </location>
</feature>
<dbReference type="Proteomes" id="UP000320421">
    <property type="component" value="Chromosome"/>
</dbReference>
<name>A0A517PN10_9PLAN</name>
<evidence type="ECO:0000256" key="1">
    <source>
        <dbReference type="SAM" id="MobiDB-lite"/>
    </source>
</evidence>
<evidence type="ECO:0000313" key="3">
    <source>
        <dbReference type="Proteomes" id="UP000320421"/>
    </source>
</evidence>
<keyword evidence="3" id="KW-1185">Reference proteome</keyword>
<feature type="compositionally biased region" description="Low complexity" evidence="1">
    <location>
        <begin position="27"/>
        <end position="38"/>
    </location>
</feature>
<proteinExistence type="predicted"/>
<dbReference type="RefSeq" id="WP_145184036.1">
    <property type="nucleotide sequence ID" value="NZ_CP036266.1"/>
</dbReference>
<sequence length="830" mass="91289">MDLPTCPSCGASVLDEDVTECPSCGAPMKSSGKTSSPSPKDKPAPAKSAATQQPVKRRGRETVSDDDPFELERKKQEAVKVIPLARKPAKGKMFRVVCPMCDTQGFASEKVVGREVKCRNPECLAPVFTVPNPDAQERKSTEEEKPKEKKPSKLPLIGAIVVSAGAIGGAYWYFTQVPDASELSQPFKNPAISEAKNKNFSNNQDEKERNPLAQNPLNPPEQTTQNQQTSVDPAKVKQNALEEIVNLSRDRGNRSKPFSRRLAAEAYAVTRNIPAAREQMERIDAVSPPLPFYKIFPLIEIGWIQLKEKDQAGLKETLDQTIELSQKIPDYGGRDTLDLISRLAAFWIAAGKEDLATDLIRKYQAESNLAQLSAYLQIAQEANHHDFESLIDLHRMWASPQWVATTMILVTHGYPEAALNWAAMASDSADRTEAVTQWSLSRLEQAVKQQRKPDLSLVQPAEQKLSPTGNAMMLARCARELVGLNQKEAAQAFVDRAISLIKDQPVPTPITLGDLKEVNSMRLPQAAPLEQLAQTYLQIACAESELGKKAEALQYLKNAVQSIQATAPSLAAVKEKSNATTNFNFRDEIKDTFNLDTSDRINRAITEYNKQLRSLKAAGEQRSEKLIALLAQASRSGLAPEVWNLVQAASQNSNINLKDALQETTLPAVILESVGSQNEDLKSQISKALTSSAPKLSKEDELLRQTASLIKNGKPEQAAHLINQSDLKKPWKGQLSLKLLSRLLNQSQFSQAVQFVTATKDPVLREDMLNTIGAVAVEQKQIPAVSKMLQGSNYTPTERISGYLGLVTGIETARSSQPETPPAKEPEKKL</sequence>
<dbReference type="AlphaFoldDB" id="A0A517PN10"/>
<gene>
    <name evidence="2" type="ORF">HG66A1_25530</name>
</gene>
<dbReference type="Gene3D" id="1.25.40.10">
    <property type="entry name" value="Tetratricopeptide repeat domain"/>
    <property type="match status" value="1"/>
</dbReference>